<accession>A0A4R6SL96</accession>
<keyword evidence="3" id="KW-1185">Reference proteome</keyword>
<dbReference type="InterPro" id="IPR023631">
    <property type="entry name" value="Amidase_dom"/>
</dbReference>
<gene>
    <name evidence="2" type="ORF">EV186_1012</name>
</gene>
<dbReference type="Proteomes" id="UP000295444">
    <property type="component" value="Unassembled WGS sequence"/>
</dbReference>
<dbReference type="PANTHER" id="PTHR42678:SF34">
    <property type="entry name" value="OS04G0183300 PROTEIN"/>
    <property type="match status" value="1"/>
</dbReference>
<reference evidence="2 3" key="1">
    <citation type="submission" date="2019-03" db="EMBL/GenBank/DDBJ databases">
        <title>Genomic Encyclopedia of Type Strains, Phase IV (KMG-IV): sequencing the most valuable type-strain genomes for metagenomic binning, comparative biology and taxonomic classification.</title>
        <authorList>
            <person name="Goeker M."/>
        </authorList>
    </citation>
    <scope>NUCLEOTIDE SEQUENCE [LARGE SCALE GENOMIC DNA]</scope>
    <source>
        <strain evidence="2 3">DSM 45361</strain>
    </source>
</reference>
<dbReference type="PANTHER" id="PTHR42678">
    <property type="entry name" value="AMIDASE"/>
    <property type="match status" value="1"/>
</dbReference>
<protein>
    <submittedName>
        <fullName evidence="2">Amidase</fullName>
    </submittedName>
</protein>
<dbReference type="InterPro" id="IPR036928">
    <property type="entry name" value="AS_sf"/>
</dbReference>
<sequence>MAPHDGIERIDQSLERIAELDRVLHTVITLAAELPAPQAGPLHGVPVLVKDNIDTADLPTTAGSRALPGCAPADAPVVRRLRAAGAVVVGKANLSEWANFRSSESVDGWSATGGQTLNPLAHGHSPSGSSSGSAAAVAAGLVPLALGTETIGSIVSPAAVCGVVGVKPTLGLVDTTGVVPITSEQDCVGPITRTVADAARALEVLSGQSMSLDLDILPGKRIGVWRLSGVDAGLDAAVENAVRLLSDAGATVVELGLNYQDEILDNAFAAMLTEFADQLPRYLATRPDAPDTLADLIAFNRADPVELSVFGQDLFEKALDAPPPDDPEYLRRRRTATGLARRSIDEPMTAAKLDAILAPTENPADPLGTHPAPELAIESAAPAAVAGYPAVTVPAGRSGALPVGVTFFGRPRTDATLLSIAGAFEQARGVIGVWNSCG</sequence>
<name>A0A4R6SL96_LABRH</name>
<comment type="caution">
    <text evidence="2">The sequence shown here is derived from an EMBL/GenBank/DDBJ whole genome shotgun (WGS) entry which is preliminary data.</text>
</comment>
<proteinExistence type="predicted"/>
<dbReference type="Pfam" id="PF01425">
    <property type="entry name" value="Amidase"/>
    <property type="match status" value="1"/>
</dbReference>
<organism evidence="2 3">
    <name type="scientific">Labedaea rhizosphaerae</name>
    <dbReference type="NCBI Taxonomy" id="598644"/>
    <lineage>
        <taxon>Bacteria</taxon>
        <taxon>Bacillati</taxon>
        <taxon>Actinomycetota</taxon>
        <taxon>Actinomycetes</taxon>
        <taxon>Pseudonocardiales</taxon>
        <taxon>Pseudonocardiaceae</taxon>
        <taxon>Labedaea</taxon>
    </lineage>
</organism>
<evidence type="ECO:0000313" key="3">
    <source>
        <dbReference type="Proteomes" id="UP000295444"/>
    </source>
</evidence>
<dbReference type="AlphaFoldDB" id="A0A4R6SL96"/>
<dbReference type="SUPFAM" id="SSF75304">
    <property type="entry name" value="Amidase signature (AS) enzymes"/>
    <property type="match status" value="1"/>
</dbReference>
<evidence type="ECO:0000313" key="2">
    <source>
        <dbReference type="EMBL" id="TDQ04062.1"/>
    </source>
</evidence>
<feature type="domain" description="Amidase" evidence="1">
    <location>
        <begin position="21"/>
        <end position="418"/>
    </location>
</feature>
<dbReference type="RefSeq" id="WP_166658963.1">
    <property type="nucleotide sequence ID" value="NZ_SNXZ01000001.1"/>
</dbReference>
<dbReference type="Gene3D" id="3.90.1300.10">
    <property type="entry name" value="Amidase signature (AS) domain"/>
    <property type="match status" value="1"/>
</dbReference>
<dbReference type="EMBL" id="SNXZ01000001">
    <property type="protein sequence ID" value="TDQ04062.1"/>
    <property type="molecule type" value="Genomic_DNA"/>
</dbReference>
<evidence type="ECO:0000259" key="1">
    <source>
        <dbReference type="Pfam" id="PF01425"/>
    </source>
</evidence>